<accession>A0A7U3UTN6</accession>
<reference evidence="1 2" key="2">
    <citation type="journal article" date="2011" name="J. Antibiot.">
        <title>Furaquinocins I and J: novel polyketide isoprenoid hybrid compounds from Streptomyces reveromyceticus SN-593.</title>
        <authorList>
            <person name="Panthee S."/>
            <person name="Takahashi S."/>
            <person name="Takagi H."/>
            <person name="Nogawa T."/>
            <person name="Oowada E."/>
            <person name="Uramoto M."/>
            <person name="Osada H."/>
        </authorList>
    </citation>
    <scope>NUCLEOTIDE SEQUENCE [LARGE SCALE GENOMIC DNA]</scope>
    <source>
        <strain evidence="1 2">SN-593</strain>
    </source>
</reference>
<name>A0A7U3UTN6_9ACTN</name>
<protein>
    <submittedName>
        <fullName evidence="1">Uncharacterized protein</fullName>
    </submittedName>
</protein>
<dbReference type="SUPFAM" id="SSF140453">
    <property type="entry name" value="EsxAB dimer-like"/>
    <property type="match status" value="1"/>
</dbReference>
<dbReference type="AlphaFoldDB" id="A0A7U3UTN6"/>
<proteinExistence type="predicted"/>
<evidence type="ECO:0000313" key="2">
    <source>
        <dbReference type="Proteomes" id="UP000595703"/>
    </source>
</evidence>
<dbReference type="Gene3D" id="1.10.287.1060">
    <property type="entry name" value="ESAT-6-like"/>
    <property type="match status" value="1"/>
</dbReference>
<organism evidence="1 2">
    <name type="scientific">Actinacidiphila reveromycinica</name>
    <dbReference type="NCBI Taxonomy" id="659352"/>
    <lineage>
        <taxon>Bacteria</taxon>
        <taxon>Bacillati</taxon>
        <taxon>Actinomycetota</taxon>
        <taxon>Actinomycetes</taxon>
        <taxon>Kitasatosporales</taxon>
        <taxon>Streptomycetaceae</taxon>
        <taxon>Actinacidiphila</taxon>
    </lineage>
</organism>
<evidence type="ECO:0000313" key="1">
    <source>
        <dbReference type="EMBL" id="BBB00096.1"/>
    </source>
</evidence>
<reference evidence="1 2" key="1">
    <citation type="journal article" date="2010" name="J. Bacteriol.">
        <title>Biochemical characterization of a novel indole prenyltransferase from Streptomyces sp. SN-593.</title>
        <authorList>
            <person name="Takahashi S."/>
            <person name="Takagi H."/>
            <person name="Toyoda A."/>
            <person name="Uramoto M."/>
            <person name="Nogawa T."/>
            <person name="Ueki M."/>
            <person name="Sakaki Y."/>
            <person name="Osada H."/>
        </authorList>
    </citation>
    <scope>NUCLEOTIDE SEQUENCE [LARGE SCALE GENOMIC DNA]</scope>
    <source>
        <strain evidence="1 2">SN-593</strain>
    </source>
</reference>
<gene>
    <name evidence="1" type="ORF">RVR_6996</name>
</gene>
<reference evidence="1 2" key="3">
    <citation type="journal article" date="2011" name="Nat. Chem. Biol.">
        <title>Reveromycin A biosynthesis uses RevG and RevJ for stereospecific spiroacetal formation.</title>
        <authorList>
            <person name="Takahashi S."/>
            <person name="Toyoda A."/>
            <person name="Sekiyama Y."/>
            <person name="Takagi H."/>
            <person name="Nogawa T."/>
            <person name="Uramoto M."/>
            <person name="Suzuki R."/>
            <person name="Koshino H."/>
            <person name="Kumano T."/>
            <person name="Panthee S."/>
            <person name="Dairi T."/>
            <person name="Ishikawa J."/>
            <person name="Ikeda H."/>
            <person name="Sakaki Y."/>
            <person name="Osada H."/>
        </authorList>
    </citation>
    <scope>NUCLEOTIDE SEQUENCE [LARGE SCALE GENOMIC DNA]</scope>
    <source>
        <strain evidence="1 2">SN-593</strain>
    </source>
</reference>
<dbReference type="EMBL" id="AP018365">
    <property type="protein sequence ID" value="BBB00096.1"/>
    <property type="molecule type" value="Genomic_DNA"/>
</dbReference>
<dbReference type="KEGG" id="arev:RVR_6996"/>
<dbReference type="InterPro" id="IPR036689">
    <property type="entry name" value="ESAT-6-like_sf"/>
</dbReference>
<sequence length="85" mass="9319">MARMASEGVQELTDRAGRLRGLADEIEALPDAAHTYATRTMKDWAGPNADDTRGELNTWRTRCRTVAAALRTEAGVCEKNANKLT</sequence>
<reference evidence="1 2" key="4">
    <citation type="journal article" date="2020" name="Sci. Rep.">
        <title>beta-carboline chemical signals induce reveromycin production through a LuxR family regulator in Streptomyces sp. SN-593.</title>
        <authorList>
            <person name="Panthee S."/>
            <person name="Kito N."/>
            <person name="Hayashi T."/>
            <person name="Shimizu T."/>
            <person name="Ishikawa J."/>
            <person name="Hamamoto H."/>
            <person name="Osada H."/>
            <person name="Takahashi S."/>
        </authorList>
    </citation>
    <scope>NUCLEOTIDE SEQUENCE [LARGE SCALE GENOMIC DNA]</scope>
    <source>
        <strain evidence="1 2">SN-593</strain>
    </source>
</reference>
<keyword evidence="2" id="KW-1185">Reference proteome</keyword>
<dbReference type="Proteomes" id="UP000595703">
    <property type="component" value="Chromosome"/>
</dbReference>